<proteinExistence type="predicted"/>
<sequence length="44" mass="5544">MLDDMTYLKYLQTLEMHHMYYQKLSKPYQLSMTSLVYNQFQVYR</sequence>
<dbReference type="EMBL" id="UZAK01014386">
    <property type="protein sequence ID" value="VDP04183.1"/>
    <property type="molecule type" value="Genomic_DNA"/>
</dbReference>
<evidence type="ECO:0000313" key="3">
    <source>
        <dbReference type="WBParaSite" id="SCUD_0000645601-mRNA-1"/>
    </source>
</evidence>
<reference evidence="3" key="1">
    <citation type="submission" date="2016-06" db="UniProtKB">
        <authorList>
            <consortium name="WormBaseParasite"/>
        </authorList>
    </citation>
    <scope>IDENTIFICATION</scope>
</reference>
<name>A0A183JUR3_9TREM</name>
<keyword evidence="2" id="KW-1185">Reference proteome</keyword>
<organism evidence="3">
    <name type="scientific">Schistosoma curassoni</name>
    <dbReference type="NCBI Taxonomy" id="6186"/>
    <lineage>
        <taxon>Eukaryota</taxon>
        <taxon>Metazoa</taxon>
        <taxon>Spiralia</taxon>
        <taxon>Lophotrochozoa</taxon>
        <taxon>Platyhelminthes</taxon>
        <taxon>Trematoda</taxon>
        <taxon>Digenea</taxon>
        <taxon>Strigeidida</taxon>
        <taxon>Schistosomatoidea</taxon>
        <taxon>Schistosomatidae</taxon>
        <taxon>Schistosoma</taxon>
    </lineage>
</organism>
<dbReference type="AlphaFoldDB" id="A0A183JUR3"/>
<dbReference type="WBParaSite" id="SCUD_0000645601-mRNA-1">
    <property type="protein sequence ID" value="SCUD_0000645601-mRNA-1"/>
    <property type="gene ID" value="SCUD_0000645601"/>
</dbReference>
<accession>A0A183JUR3</accession>
<evidence type="ECO:0000313" key="1">
    <source>
        <dbReference type="EMBL" id="VDP04183.1"/>
    </source>
</evidence>
<evidence type="ECO:0000313" key="2">
    <source>
        <dbReference type="Proteomes" id="UP000279833"/>
    </source>
</evidence>
<reference evidence="1 2" key="2">
    <citation type="submission" date="2018-11" db="EMBL/GenBank/DDBJ databases">
        <authorList>
            <consortium name="Pathogen Informatics"/>
        </authorList>
    </citation>
    <scope>NUCLEOTIDE SEQUENCE [LARGE SCALE GENOMIC DNA]</scope>
    <source>
        <strain evidence="1">Dakar</strain>
        <strain evidence="2">Dakar, Senegal</strain>
    </source>
</reference>
<protein>
    <submittedName>
        <fullName evidence="1 3">Uncharacterized protein</fullName>
    </submittedName>
</protein>
<gene>
    <name evidence="1" type="ORF">SCUD_LOCUS6456</name>
</gene>
<dbReference type="Proteomes" id="UP000279833">
    <property type="component" value="Unassembled WGS sequence"/>
</dbReference>